<feature type="non-terminal residue" evidence="2">
    <location>
        <position position="149"/>
    </location>
</feature>
<dbReference type="PANTHER" id="PTHR33490:SF3">
    <property type="entry name" value="CONSERVED INTEGRAL MEMBRANE PROTEIN"/>
    <property type="match status" value="1"/>
</dbReference>
<dbReference type="AlphaFoldDB" id="A0A1V9VC67"/>
<comment type="caution">
    <text evidence="2">The sequence shown here is derived from an EMBL/GenBank/DDBJ whole genome shotgun (WGS) entry which is preliminary data.</text>
</comment>
<dbReference type="PANTHER" id="PTHR33490">
    <property type="entry name" value="BLR5614 PROTEIN-RELATED"/>
    <property type="match status" value="1"/>
</dbReference>
<protein>
    <submittedName>
        <fullName evidence="2">Cro/Cl family transcriptional regulator</fullName>
    </submittedName>
</protein>
<gene>
    <name evidence="2" type="ORF">AS859_04535</name>
</gene>
<evidence type="ECO:0000259" key="1">
    <source>
        <dbReference type="Pfam" id="PF01841"/>
    </source>
</evidence>
<feature type="domain" description="Transglutaminase-like" evidence="1">
    <location>
        <begin position="21"/>
        <end position="128"/>
    </location>
</feature>
<name>A0A1V9VC67_9BACT</name>
<proteinExistence type="predicted"/>
<reference evidence="2 3" key="1">
    <citation type="submission" date="2017-04" db="EMBL/GenBank/DDBJ databases">
        <title>Accumulation and expression of multiple antibiotic resistance genes in Arcobacter cryaerophilus that thrives in sewage.</title>
        <authorList>
            <person name="Millar J.A."/>
            <person name="Raghavan R."/>
        </authorList>
    </citation>
    <scope>NUCLEOTIDE SEQUENCE [LARGE SCALE GENOMIC DNA]</scope>
    <source>
        <strain evidence="2 3">AZT-1</strain>
    </source>
</reference>
<dbReference type="InterPro" id="IPR002931">
    <property type="entry name" value="Transglutaminase-like"/>
</dbReference>
<dbReference type="Proteomes" id="UP000192599">
    <property type="component" value="Unassembled WGS sequence"/>
</dbReference>
<dbReference type="Pfam" id="PF01841">
    <property type="entry name" value="Transglut_core"/>
    <property type="match status" value="1"/>
</dbReference>
<dbReference type="Gene3D" id="3.10.620.30">
    <property type="match status" value="1"/>
</dbReference>
<sequence length="149" mass="17242">MKEFLEETQIIDFKNEEVFCLAQELAKDCKSDEEIAKNCFLYVRDNIHHSGDFKDEITTYKASDVLKYKTGWCYAKSHLLAALLRANGIPTGFCYQRLSCSEYKKDIYCLHGLNAIYLKEFGWYKVDARGNKKGVNAQFTPPLEQLAFK</sequence>
<evidence type="ECO:0000313" key="2">
    <source>
        <dbReference type="EMBL" id="OQR41625.1"/>
    </source>
</evidence>
<organism evidence="2 3">
    <name type="scientific">Aliarcobacter cryaerophilus</name>
    <dbReference type="NCBI Taxonomy" id="28198"/>
    <lineage>
        <taxon>Bacteria</taxon>
        <taxon>Pseudomonadati</taxon>
        <taxon>Campylobacterota</taxon>
        <taxon>Epsilonproteobacteria</taxon>
        <taxon>Campylobacterales</taxon>
        <taxon>Arcobacteraceae</taxon>
        <taxon>Aliarcobacter</taxon>
    </lineage>
</organism>
<evidence type="ECO:0000313" key="3">
    <source>
        <dbReference type="Proteomes" id="UP000192599"/>
    </source>
</evidence>
<accession>A0A1V9VC67</accession>
<dbReference type="SUPFAM" id="SSF54001">
    <property type="entry name" value="Cysteine proteinases"/>
    <property type="match status" value="1"/>
</dbReference>
<dbReference type="InterPro" id="IPR038765">
    <property type="entry name" value="Papain-like_cys_pep_sf"/>
</dbReference>
<dbReference type="EMBL" id="LNTC01000039">
    <property type="protein sequence ID" value="OQR41625.1"/>
    <property type="molecule type" value="Genomic_DNA"/>
</dbReference>